<feature type="compositionally biased region" description="Polar residues" evidence="1">
    <location>
        <begin position="195"/>
        <end position="214"/>
    </location>
</feature>
<dbReference type="PANTHER" id="PTHR31512:SF2">
    <property type="entry name" value="MYB_SANT DNA BINDING DOMAIN CONTAINING 5"/>
    <property type="match status" value="1"/>
</dbReference>
<evidence type="ECO:0000313" key="2">
    <source>
        <dbReference type="Proteomes" id="UP000886700"/>
    </source>
</evidence>
<dbReference type="Proteomes" id="UP000886700">
    <property type="component" value="Unplaced"/>
</dbReference>
<accession>A0ABM2X0J7</accession>
<gene>
    <name evidence="3" type="primary">LOC121137792</name>
</gene>
<keyword evidence="2" id="KW-1185">Reference proteome</keyword>
<name>A0ABM2X0J7_MESAU</name>
<protein>
    <submittedName>
        <fullName evidence="3">Uncharacterized protein</fullName>
    </submittedName>
</protein>
<evidence type="ECO:0000256" key="1">
    <source>
        <dbReference type="SAM" id="MobiDB-lite"/>
    </source>
</evidence>
<feature type="region of interest" description="Disordered" evidence="1">
    <location>
        <begin position="188"/>
        <end position="214"/>
    </location>
</feature>
<organism evidence="2 3">
    <name type="scientific">Mesocricetus auratus</name>
    <name type="common">Golden hamster</name>
    <dbReference type="NCBI Taxonomy" id="10036"/>
    <lineage>
        <taxon>Eukaryota</taxon>
        <taxon>Metazoa</taxon>
        <taxon>Chordata</taxon>
        <taxon>Craniata</taxon>
        <taxon>Vertebrata</taxon>
        <taxon>Euteleostomi</taxon>
        <taxon>Mammalia</taxon>
        <taxon>Eutheria</taxon>
        <taxon>Euarchontoglires</taxon>
        <taxon>Glires</taxon>
        <taxon>Rodentia</taxon>
        <taxon>Myomorpha</taxon>
        <taxon>Muroidea</taxon>
        <taxon>Cricetidae</taxon>
        <taxon>Cricetinae</taxon>
        <taxon>Mesocricetus</taxon>
    </lineage>
</organism>
<dbReference type="PANTHER" id="PTHR31512">
    <property type="entry name" value="GENE 12569-RELATED"/>
    <property type="match status" value="1"/>
</dbReference>
<dbReference type="RefSeq" id="XP_040596437.1">
    <property type="nucleotide sequence ID" value="XM_040740503.1"/>
</dbReference>
<sequence>MDRSGNQEDQRSSAPSSSRWTDGEIRIFLMEWEVVEQEVGHPGRKIHKKTRALCQRLYQRGLKKTWKSCFDLLVNLQNVHRILCSERPGNVPLFSPYTQALYRILGPRPQAIHFPGPIYDGAGYPLVPMEPQPPMVLPHPLYHPWDNGFQVSPGEHQWTPSAMYSNGYSGFPQWDTWDASSYYPSPQLFPPSVPGDTSIQDPSSSSYDHIQGPQ</sequence>
<reference evidence="3" key="1">
    <citation type="submission" date="2025-08" db="UniProtKB">
        <authorList>
            <consortium name="RefSeq"/>
        </authorList>
    </citation>
    <scope>IDENTIFICATION</scope>
    <source>
        <tissue evidence="3">Liver</tissue>
    </source>
</reference>
<dbReference type="GeneID" id="121137792"/>
<proteinExistence type="predicted"/>
<evidence type="ECO:0000313" key="3">
    <source>
        <dbReference type="RefSeq" id="XP_040596437.1"/>
    </source>
</evidence>